<dbReference type="STRING" id="73230.A0A2B7ZFC1"/>
<dbReference type="PANTHER" id="PTHR47561">
    <property type="entry name" value="POLYSACCHARIDE DEACETYLASE FAMILY PROTEIN (AFU_ORTHOLOGUE AFUA_6G05030)"/>
    <property type="match status" value="1"/>
</dbReference>
<dbReference type="InterPro" id="IPR004332">
    <property type="entry name" value="Transposase_MuDR"/>
</dbReference>
<dbReference type="Pfam" id="PF01522">
    <property type="entry name" value="Polysacc_deac_1"/>
    <property type="match status" value="1"/>
</dbReference>
<comment type="caution">
    <text evidence="2">The sequence shown here is derived from an EMBL/GenBank/DDBJ whole genome shotgun (WGS) entry which is preliminary data.</text>
</comment>
<gene>
    <name evidence="2" type="ORF">GX50_05175</name>
</gene>
<feature type="domain" description="NodB homology" evidence="1">
    <location>
        <begin position="186"/>
        <end position="456"/>
    </location>
</feature>
<protein>
    <recommendedName>
        <fullName evidence="1">NodB homology domain-containing protein</fullName>
    </recommendedName>
</protein>
<dbReference type="Proteomes" id="UP000226031">
    <property type="component" value="Unassembled WGS sequence"/>
</dbReference>
<dbReference type="Pfam" id="PF03108">
    <property type="entry name" value="DBD_Tnp_Mut"/>
    <property type="match status" value="1"/>
</dbReference>
<organism evidence="2 3">
    <name type="scientific">[Emmonsia] crescens</name>
    <dbReference type="NCBI Taxonomy" id="73230"/>
    <lineage>
        <taxon>Eukaryota</taxon>
        <taxon>Fungi</taxon>
        <taxon>Dikarya</taxon>
        <taxon>Ascomycota</taxon>
        <taxon>Pezizomycotina</taxon>
        <taxon>Eurotiomycetes</taxon>
        <taxon>Eurotiomycetidae</taxon>
        <taxon>Onygenales</taxon>
        <taxon>Ajellomycetaceae</taxon>
        <taxon>Emergomyces</taxon>
    </lineage>
</organism>
<evidence type="ECO:0000313" key="2">
    <source>
        <dbReference type="EMBL" id="PGH32050.1"/>
    </source>
</evidence>
<dbReference type="GO" id="GO:0016810">
    <property type="term" value="F:hydrolase activity, acting on carbon-nitrogen (but not peptide) bonds"/>
    <property type="evidence" value="ECO:0007669"/>
    <property type="project" value="InterPro"/>
</dbReference>
<proteinExistence type="predicted"/>
<evidence type="ECO:0000313" key="3">
    <source>
        <dbReference type="Proteomes" id="UP000226031"/>
    </source>
</evidence>
<dbReference type="EMBL" id="PDND01000106">
    <property type="protein sequence ID" value="PGH32050.1"/>
    <property type="molecule type" value="Genomic_DNA"/>
</dbReference>
<name>A0A2B7ZFC1_9EURO</name>
<dbReference type="SUPFAM" id="SSF88713">
    <property type="entry name" value="Glycoside hydrolase/deacetylase"/>
    <property type="match status" value="1"/>
</dbReference>
<dbReference type="CDD" id="cd10938">
    <property type="entry name" value="CE4_HpPgdA_like"/>
    <property type="match status" value="1"/>
</dbReference>
<dbReference type="GO" id="GO:0005975">
    <property type="term" value="P:carbohydrate metabolic process"/>
    <property type="evidence" value="ECO:0007669"/>
    <property type="project" value="InterPro"/>
</dbReference>
<dbReference type="PROSITE" id="PS51677">
    <property type="entry name" value="NODB"/>
    <property type="match status" value="1"/>
</dbReference>
<dbReference type="InterPro" id="IPR002509">
    <property type="entry name" value="NODB_dom"/>
</dbReference>
<evidence type="ECO:0000259" key="1">
    <source>
        <dbReference type="PROSITE" id="PS51677"/>
    </source>
</evidence>
<reference evidence="2 3" key="1">
    <citation type="submission" date="2017-10" db="EMBL/GenBank/DDBJ databases">
        <title>Comparative genomics in systemic dimorphic fungi from Ajellomycetaceae.</title>
        <authorList>
            <person name="Munoz J.F."/>
            <person name="Mcewen J.G."/>
            <person name="Clay O.K."/>
            <person name="Cuomo C.A."/>
        </authorList>
    </citation>
    <scope>NUCLEOTIDE SEQUENCE [LARGE SCALE GENOMIC DNA]</scope>
    <source>
        <strain evidence="2 3">UAMH4076</strain>
    </source>
</reference>
<accession>A0A2B7ZFC1</accession>
<dbReference type="Gene3D" id="3.20.20.370">
    <property type="entry name" value="Glycoside hydrolase/deacetylase"/>
    <property type="match status" value="1"/>
</dbReference>
<dbReference type="InterPro" id="IPR011330">
    <property type="entry name" value="Glyco_hydro/deAcase_b/a-brl"/>
</dbReference>
<dbReference type="InterPro" id="IPR037950">
    <property type="entry name" value="PgdA-like"/>
</dbReference>
<keyword evidence="3" id="KW-1185">Reference proteome</keyword>
<dbReference type="AlphaFoldDB" id="A0A2B7ZFC1"/>
<dbReference type="PANTHER" id="PTHR47561:SF1">
    <property type="entry name" value="POLYSACCHARIDE DEACETYLASE FAMILY PROTEIN (AFU_ORTHOLOGUE AFUA_6G05030)"/>
    <property type="match status" value="1"/>
</dbReference>
<dbReference type="VEuPathDB" id="FungiDB:EMCG_02117"/>
<sequence length="456" mass="52563">MTTNPYTIGTTFPTIQDARKAILRYTVEQSLSYRIVKSDMTRYSLACRAESCTFHLYCNYSRKKKLVIVSVYKPHTCPPETHENWKMARSMQYVVPRLARSFHANRSLKPSEIQESELLNGHRLKYHQAWRARKQLETFLQNHDFEDSVLPDPEEPRKKRVLVGYGIDIDAVANWVNTCDGSPHNPTNISRGVYGATVGVDRLLKLLEKYDIKATWFAPIHSVESFPKQLAKIRDADHEIGLHGYTHEYVSDLSSEQQRSVLKHSIDVLTKFTGTKPLGFTAPAWKTSKDLIRLLEEHGISYDHSFMHHDVQLYYAPDSNSQCVETNMANAPESWMMPMTRIRPSTIVEIPANSHLDDWPPIQPNPSRPATGFVDTQVVERSWKEQFDYAYREYDTFIFPMSIHPQVSGKPHVILMHERIIEHINQHEGVEWMTFGDMAKEFREGKFPGVTIEGGV</sequence>